<feature type="region of interest" description="Disordered" evidence="6">
    <location>
        <begin position="212"/>
        <end position="232"/>
    </location>
</feature>
<dbReference type="InterPro" id="IPR007630">
    <property type="entry name" value="RNA_pol_sigma70_r4"/>
</dbReference>
<proteinExistence type="inferred from homology"/>
<dbReference type="Gene3D" id="1.10.1740.10">
    <property type="match status" value="1"/>
</dbReference>
<dbReference type="InterPro" id="IPR013325">
    <property type="entry name" value="RNA_pol_sigma_r2"/>
</dbReference>
<sequence>MRPSGAGPAGPVPGRGPAELVAAASSGDESAWAELVRRYTPLVLAVIRAHGLDRADAADVNQTVWLRLVEQLGRLRTADALPAWLATTTRRECWRLLRLGRRTQPFDPYDDSVDGHVGVFLLVDPATPDEDLLRAERQQALRDAFAQLPARCRDLLALLATDPPTSYREIGERLGMPTGSVGPTQARCLAKLRDCPALAQYVTDLVDTAGRAAPNRTEGTGGERDGAVAARW</sequence>
<dbReference type="SUPFAM" id="SSF88946">
    <property type="entry name" value="Sigma2 domain of RNA polymerase sigma factors"/>
    <property type="match status" value="1"/>
</dbReference>
<evidence type="ECO:0000313" key="10">
    <source>
        <dbReference type="Proteomes" id="UP001219605"/>
    </source>
</evidence>
<dbReference type="NCBIfam" id="TIGR02937">
    <property type="entry name" value="sigma70-ECF"/>
    <property type="match status" value="1"/>
</dbReference>
<feature type="domain" description="RNA polymerase sigma-70 region 2" evidence="7">
    <location>
        <begin position="35"/>
        <end position="102"/>
    </location>
</feature>
<dbReference type="Proteomes" id="UP001219605">
    <property type="component" value="Chromosome"/>
</dbReference>
<dbReference type="PANTHER" id="PTHR43133">
    <property type="entry name" value="RNA POLYMERASE ECF-TYPE SIGMA FACTO"/>
    <property type="match status" value="1"/>
</dbReference>
<evidence type="ECO:0000259" key="8">
    <source>
        <dbReference type="Pfam" id="PF04545"/>
    </source>
</evidence>
<dbReference type="InterPro" id="IPR036388">
    <property type="entry name" value="WH-like_DNA-bd_sf"/>
</dbReference>
<evidence type="ECO:0000259" key="7">
    <source>
        <dbReference type="Pfam" id="PF04542"/>
    </source>
</evidence>
<keyword evidence="2" id="KW-0805">Transcription regulation</keyword>
<dbReference type="PANTHER" id="PTHR43133:SF8">
    <property type="entry name" value="RNA POLYMERASE SIGMA FACTOR HI_1459-RELATED"/>
    <property type="match status" value="1"/>
</dbReference>
<dbReference type="RefSeq" id="WP_275032573.1">
    <property type="nucleotide sequence ID" value="NZ_CP118615.1"/>
</dbReference>
<keyword evidence="3" id="KW-0731">Sigma factor</keyword>
<dbReference type="InterPro" id="IPR007627">
    <property type="entry name" value="RNA_pol_sigma70_r2"/>
</dbReference>
<keyword evidence="10" id="KW-1185">Reference proteome</keyword>
<evidence type="ECO:0000256" key="2">
    <source>
        <dbReference type="ARBA" id="ARBA00023015"/>
    </source>
</evidence>
<name>A0ABY7ZTK2_9ACTN</name>
<dbReference type="InterPro" id="IPR013324">
    <property type="entry name" value="RNA_pol_sigma_r3/r4-like"/>
</dbReference>
<feature type="domain" description="RNA polymerase sigma-70 region 4" evidence="8">
    <location>
        <begin position="144"/>
        <end position="193"/>
    </location>
</feature>
<dbReference type="EMBL" id="CP118615">
    <property type="protein sequence ID" value="WDZ85818.1"/>
    <property type="molecule type" value="Genomic_DNA"/>
</dbReference>
<evidence type="ECO:0000256" key="1">
    <source>
        <dbReference type="ARBA" id="ARBA00010641"/>
    </source>
</evidence>
<reference evidence="9 10" key="1">
    <citation type="submission" date="2023-02" db="EMBL/GenBank/DDBJ databases">
        <authorList>
            <person name="Mo P."/>
        </authorList>
    </citation>
    <scope>NUCLEOTIDE SEQUENCE [LARGE SCALE GENOMIC DNA]</scope>
    <source>
        <strain evidence="9 10">HUAS 3</strain>
    </source>
</reference>
<accession>A0ABY7ZTK2</accession>
<evidence type="ECO:0000313" key="9">
    <source>
        <dbReference type="EMBL" id="WDZ85818.1"/>
    </source>
</evidence>
<dbReference type="InterPro" id="IPR039425">
    <property type="entry name" value="RNA_pol_sigma-70-like"/>
</dbReference>
<dbReference type="Gene3D" id="1.10.10.10">
    <property type="entry name" value="Winged helix-like DNA-binding domain superfamily/Winged helix DNA-binding domain"/>
    <property type="match status" value="1"/>
</dbReference>
<protein>
    <submittedName>
        <fullName evidence="9">Sigma-70 family RNA polymerase sigma factor</fullName>
    </submittedName>
</protein>
<organism evidence="9 10">
    <name type="scientific">Micromonospora cathayae</name>
    <dbReference type="NCBI Taxonomy" id="3028804"/>
    <lineage>
        <taxon>Bacteria</taxon>
        <taxon>Bacillati</taxon>
        <taxon>Actinomycetota</taxon>
        <taxon>Actinomycetes</taxon>
        <taxon>Micromonosporales</taxon>
        <taxon>Micromonosporaceae</taxon>
        <taxon>Micromonospora</taxon>
    </lineage>
</organism>
<dbReference type="SUPFAM" id="SSF88659">
    <property type="entry name" value="Sigma3 and sigma4 domains of RNA polymerase sigma factors"/>
    <property type="match status" value="1"/>
</dbReference>
<evidence type="ECO:0000256" key="3">
    <source>
        <dbReference type="ARBA" id="ARBA00023082"/>
    </source>
</evidence>
<comment type="similarity">
    <text evidence="1">Belongs to the sigma-70 factor family. ECF subfamily.</text>
</comment>
<evidence type="ECO:0000256" key="6">
    <source>
        <dbReference type="SAM" id="MobiDB-lite"/>
    </source>
</evidence>
<gene>
    <name evidence="9" type="ORF">PVK37_05130</name>
</gene>
<evidence type="ECO:0000256" key="4">
    <source>
        <dbReference type="ARBA" id="ARBA00023125"/>
    </source>
</evidence>
<dbReference type="Pfam" id="PF04545">
    <property type="entry name" value="Sigma70_r4"/>
    <property type="match status" value="1"/>
</dbReference>
<dbReference type="Pfam" id="PF04542">
    <property type="entry name" value="Sigma70_r2"/>
    <property type="match status" value="1"/>
</dbReference>
<keyword evidence="5" id="KW-0804">Transcription</keyword>
<keyword evidence="4" id="KW-0238">DNA-binding</keyword>
<dbReference type="InterPro" id="IPR014284">
    <property type="entry name" value="RNA_pol_sigma-70_dom"/>
</dbReference>
<evidence type="ECO:0000256" key="5">
    <source>
        <dbReference type="ARBA" id="ARBA00023163"/>
    </source>
</evidence>